<name>B0G1C0_9FIRM</name>
<sequence>MTARKRGARLLAKVYIGIGPETGEEIEEEEAYDYALKRCLFGTPRDKQEFREMLVEWFYSGNWLEKELEEA</sequence>
<gene>
    <name evidence="1" type="ORF">DORFOR_00021</name>
</gene>
<comment type="caution">
    <text evidence="1">The sequence shown here is derived from an EMBL/GenBank/DDBJ whole genome shotgun (WGS) entry which is preliminary data.</text>
</comment>
<evidence type="ECO:0000313" key="2">
    <source>
        <dbReference type="Proteomes" id="UP000005359"/>
    </source>
</evidence>
<protein>
    <submittedName>
        <fullName evidence="1">Uncharacterized protein</fullName>
    </submittedName>
</protein>
<dbReference type="AlphaFoldDB" id="B0G1C0"/>
<organism evidence="1 2">
    <name type="scientific">Dorea formicigenerans ATCC 27755</name>
    <dbReference type="NCBI Taxonomy" id="411461"/>
    <lineage>
        <taxon>Bacteria</taxon>
        <taxon>Bacillati</taxon>
        <taxon>Bacillota</taxon>
        <taxon>Clostridia</taxon>
        <taxon>Lachnospirales</taxon>
        <taxon>Lachnospiraceae</taxon>
        <taxon>Dorea</taxon>
    </lineage>
</organism>
<dbReference type="STRING" id="411461.DORFOR_00021"/>
<reference evidence="1 2" key="2">
    <citation type="submission" date="2007-10" db="EMBL/GenBank/DDBJ databases">
        <authorList>
            <person name="Fulton L."/>
            <person name="Clifton S."/>
            <person name="Fulton B."/>
            <person name="Xu J."/>
            <person name="Minx P."/>
            <person name="Pepin K.H."/>
            <person name="Johnson M."/>
            <person name="Thiruvilangam P."/>
            <person name="Bhonagiri V."/>
            <person name="Nash W.E."/>
            <person name="Wang C."/>
            <person name="Mardis E.R."/>
            <person name="Wilson R.K."/>
        </authorList>
    </citation>
    <scope>NUCLEOTIDE SEQUENCE [LARGE SCALE GENOMIC DNA]</scope>
    <source>
        <strain evidence="1 2">ATCC 27755</strain>
    </source>
</reference>
<dbReference type="Proteomes" id="UP000005359">
    <property type="component" value="Unassembled WGS sequence"/>
</dbReference>
<dbReference type="PaxDb" id="411461-DORFOR_00021"/>
<dbReference type="eggNOG" id="ENOG5033F41">
    <property type="taxonomic scope" value="Bacteria"/>
</dbReference>
<proteinExistence type="predicted"/>
<reference evidence="1 2" key="1">
    <citation type="submission" date="2007-10" db="EMBL/GenBank/DDBJ databases">
        <title>Draft genome sequence of Dorea formicigenerans(ATCC 27755).</title>
        <authorList>
            <person name="Sudarsanam P."/>
            <person name="Ley R."/>
            <person name="Guruge J."/>
            <person name="Turnbaugh P.J."/>
            <person name="Mahowald M."/>
            <person name="Liep D."/>
            <person name="Gordon J."/>
        </authorList>
    </citation>
    <scope>NUCLEOTIDE SEQUENCE [LARGE SCALE GENOMIC DNA]</scope>
    <source>
        <strain evidence="1 2">ATCC 27755</strain>
    </source>
</reference>
<accession>B0G1C0</accession>
<dbReference type="EMBL" id="AAXA02000002">
    <property type="protein sequence ID" value="EDR48586.1"/>
    <property type="molecule type" value="Genomic_DNA"/>
</dbReference>
<evidence type="ECO:0000313" key="1">
    <source>
        <dbReference type="EMBL" id="EDR48586.1"/>
    </source>
</evidence>